<name>A0A6M1RXS0_9BACT</name>
<sequence length="147" mass="17282">MKITDILLAEHIVFHNIFDHIERTLPRLKTLAEIRALAALLEDLLRGHSKAEDELLLAPLEHYLEQIGQRDSFEHEHHEIDANLLRIHQARSVAEARRLMQHALTYSRKHFDHEERIVFPMAEKVLKATTLRELGRIWLQKRDALPV</sequence>
<dbReference type="InterPro" id="IPR012312">
    <property type="entry name" value="Hemerythrin-like"/>
</dbReference>
<dbReference type="Gene3D" id="1.20.120.520">
    <property type="entry name" value="nmb1532 protein domain like"/>
    <property type="match status" value="1"/>
</dbReference>
<comment type="caution">
    <text evidence="2">The sequence shown here is derived from an EMBL/GenBank/DDBJ whole genome shotgun (WGS) entry which is preliminary data.</text>
</comment>
<feature type="domain" description="Hemerythrin-like" evidence="1">
    <location>
        <begin position="3"/>
        <end position="122"/>
    </location>
</feature>
<accession>A0A6M1RXS0</accession>
<evidence type="ECO:0000313" key="3">
    <source>
        <dbReference type="Proteomes" id="UP000477311"/>
    </source>
</evidence>
<proteinExistence type="predicted"/>
<dbReference type="AlphaFoldDB" id="A0A6M1RXS0"/>
<keyword evidence="3" id="KW-1185">Reference proteome</keyword>
<dbReference type="Proteomes" id="UP000477311">
    <property type="component" value="Unassembled WGS sequence"/>
</dbReference>
<organism evidence="2 3">
    <name type="scientific">Limisphaera ngatamarikiensis</name>
    <dbReference type="NCBI Taxonomy" id="1324935"/>
    <lineage>
        <taxon>Bacteria</taxon>
        <taxon>Pseudomonadati</taxon>
        <taxon>Verrucomicrobiota</taxon>
        <taxon>Verrucomicrobiia</taxon>
        <taxon>Limisphaerales</taxon>
        <taxon>Limisphaeraceae</taxon>
        <taxon>Limisphaera</taxon>
    </lineage>
</organism>
<dbReference type="EMBL" id="JAAKYA010000082">
    <property type="protein sequence ID" value="NGO40271.1"/>
    <property type="molecule type" value="Genomic_DNA"/>
</dbReference>
<protein>
    <recommendedName>
        <fullName evidence="1">Hemerythrin-like domain-containing protein</fullName>
    </recommendedName>
</protein>
<reference evidence="2 3" key="1">
    <citation type="submission" date="2020-02" db="EMBL/GenBank/DDBJ databases">
        <title>Draft genome sequence of Limisphaera ngatamarikiensis NGM72.4T, a thermophilic Verrucomicrobia grouped in subdivision 3.</title>
        <authorList>
            <person name="Carere C.R."/>
            <person name="Steen J."/>
            <person name="Hugenholtz P."/>
            <person name="Stott M.B."/>
        </authorList>
    </citation>
    <scope>NUCLEOTIDE SEQUENCE [LARGE SCALE GENOMIC DNA]</scope>
    <source>
        <strain evidence="2 3">NGM72.4</strain>
    </source>
</reference>
<gene>
    <name evidence="2" type="ORF">G4L39_12825</name>
</gene>
<evidence type="ECO:0000259" key="1">
    <source>
        <dbReference type="Pfam" id="PF01814"/>
    </source>
</evidence>
<dbReference type="Pfam" id="PF01814">
    <property type="entry name" value="Hemerythrin"/>
    <property type="match status" value="1"/>
</dbReference>
<dbReference type="RefSeq" id="WP_165108682.1">
    <property type="nucleotide sequence ID" value="NZ_JAAKYA010000082.1"/>
</dbReference>
<evidence type="ECO:0000313" key="2">
    <source>
        <dbReference type="EMBL" id="NGO40271.1"/>
    </source>
</evidence>